<organism evidence="14 15">
    <name type="scientific">candidate division CSSED10-310 bacterium</name>
    <dbReference type="NCBI Taxonomy" id="2855610"/>
    <lineage>
        <taxon>Bacteria</taxon>
        <taxon>Bacteria division CSSED10-310</taxon>
    </lineage>
</organism>
<evidence type="ECO:0000256" key="1">
    <source>
        <dbReference type="ARBA" id="ARBA00001917"/>
    </source>
</evidence>
<comment type="cofactor">
    <cofactor evidence="1 12">
        <name>FMN</name>
        <dbReference type="ChEBI" id="CHEBI:58210"/>
    </cofactor>
</comment>
<evidence type="ECO:0000313" key="14">
    <source>
        <dbReference type="EMBL" id="MFC1851571.1"/>
    </source>
</evidence>
<dbReference type="PANTHER" id="PTHR45846">
    <property type="entry name" value="TRNA-DIHYDROURIDINE(47) SYNTHASE [NAD(P)(+)]-LIKE"/>
    <property type="match status" value="1"/>
</dbReference>
<evidence type="ECO:0000256" key="8">
    <source>
        <dbReference type="ARBA" id="ARBA00022884"/>
    </source>
</evidence>
<dbReference type="PANTHER" id="PTHR45846:SF1">
    <property type="entry name" value="TRNA-DIHYDROURIDINE(47) SYNTHASE [NAD(P)(+)]-LIKE"/>
    <property type="match status" value="1"/>
</dbReference>
<feature type="domain" description="DUS-like FMN-binding" evidence="13">
    <location>
        <begin position="28"/>
        <end position="322"/>
    </location>
</feature>
<dbReference type="Gene3D" id="3.20.20.70">
    <property type="entry name" value="Aldolase class I"/>
    <property type="match status" value="1"/>
</dbReference>
<accession>A0ABV6YZF3</accession>
<comment type="catalytic activity">
    <reaction evidence="10">
        <text>a 5,6-dihydrouridine in tRNA + NADP(+) = a uridine in tRNA + NADPH + H(+)</text>
        <dbReference type="Rhea" id="RHEA:23624"/>
        <dbReference type="Rhea" id="RHEA-COMP:13339"/>
        <dbReference type="Rhea" id="RHEA-COMP:13887"/>
        <dbReference type="ChEBI" id="CHEBI:15378"/>
        <dbReference type="ChEBI" id="CHEBI:57783"/>
        <dbReference type="ChEBI" id="CHEBI:58349"/>
        <dbReference type="ChEBI" id="CHEBI:65315"/>
        <dbReference type="ChEBI" id="CHEBI:74443"/>
    </reaction>
</comment>
<comment type="catalytic activity">
    <reaction evidence="11">
        <text>a 5,6-dihydrouridine in tRNA + NAD(+) = a uridine in tRNA + NADH + H(+)</text>
        <dbReference type="Rhea" id="RHEA:54452"/>
        <dbReference type="Rhea" id="RHEA-COMP:13339"/>
        <dbReference type="Rhea" id="RHEA-COMP:13887"/>
        <dbReference type="ChEBI" id="CHEBI:15378"/>
        <dbReference type="ChEBI" id="CHEBI:57540"/>
        <dbReference type="ChEBI" id="CHEBI:57945"/>
        <dbReference type="ChEBI" id="CHEBI:65315"/>
        <dbReference type="ChEBI" id="CHEBI:74443"/>
    </reaction>
</comment>
<dbReference type="Gene3D" id="1.10.1200.80">
    <property type="entry name" value="Putative flavin oxidoreducatase, domain 2"/>
    <property type="match status" value="1"/>
</dbReference>
<dbReference type="Proteomes" id="UP001594351">
    <property type="component" value="Unassembled WGS sequence"/>
</dbReference>
<gene>
    <name evidence="14" type="primary">dusB</name>
    <name evidence="14" type="ORF">ACFL27_15380</name>
</gene>
<evidence type="ECO:0000256" key="5">
    <source>
        <dbReference type="ARBA" id="ARBA00022643"/>
    </source>
</evidence>
<dbReference type="InterPro" id="IPR035587">
    <property type="entry name" value="DUS-like_FMN-bd"/>
</dbReference>
<proteinExistence type="inferred from homology"/>
<dbReference type="InterPro" id="IPR024036">
    <property type="entry name" value="tRNA-dHydroUridine_Synthase_C"/>
</dbReference>
<comment type="similarity">
    <text evidence="12">Belongs to the dus family.</text>
</comment>
<evidence type="ECO:0000256" key="4">
    <source>
        <dbReference type="ARBA" id="ARBA00022630"/>
    </source>
</evidence>
<keyword evidence="15" id="KW-1185">Reference proteome</keyword>
<dbReference type="Pfam" id="PF01207">
    <property type="entry name" value="Dus"/>
    <property type="match status" value="1"/>
</dbReference>
<comment type="caution">
    <text evidence="14">The sequence shown here is derived from an EMBL/GenBank/DDBJ whole genome shotgun (WGS) entry which is preliminary data.</text>
</comment>
<keyword evidence="5 12" id="KW-0288">FMN</keyword>
<evidence type="ECO:0000256" key="6">
    <source>
        <dbReference type="ARBA" id="ARBA00022694"/>
    </source>
</evidence>
<dbReference type="CDD" id="cd02801">
    <property type="entry name" value="DUS_like_FMN"/>
    <property type="match status" value="1"/>
</dbReference>
<dbReference type="PIRSF" id="PIRSF006621">
    <property type="entry name" value="Dus"/>
    <property type="match status" value="1"/>
</dbReference>
<dbReference type="InterPro" id="IPR013785">
    <property type="entry name" value="Aldolase_TIM"/>
</dbReference>
<evidence type="ECO:0000256" key="2">
    <source>
        <dbReference type="ARBA" id="ARBA00002790"/>
    </source>
</evidence>
<evidence type="ECO:0000256" key="7">
    <source>
        <dbReference type="ARBA" id="ARBA00022857"/>
    </source>
</evidence>
<evidence type="ECO:0000256" key="10">
    <source>
        <dbReference type="ARBA" id="ARBA00048205"/>
    </source>
</evidence>
<evidence type="ECO:0000313" key="15">
    <source>
        <dbReference type="Proteomes" id="UP001594351"/>
    </source>
</evidence>
<dbReference type="PROSITE" id="PS01136">
    <property type="entry name" value="UPF0034"/>
    <property type="match status" value="1"/>
</dbReference>
<evidence type="ECO:0000256" key="3">
    <source>
        <dbReference type="ARBA" id="ARBA00022555"/>
    </source>
</evidence>
<keyword evidence="6 12" id="KW-0819">tRNA processing</keyword>
<dbReference type="GO" id="GO:0016491">
    <property type="term" value="F:oxidoreductase activity"/>
    <property type="evidence" value="ECO:0007669"/>
    <property type="project" value="UniProtKB-KW"/>
</dbReference>
<evidence type="ECO:0000256" key="9">
    <source>
        <dbReference type="ARBA" id="ARBA00023002"/>
    </source>
</evidence>
<dbReference type="EMBL" id="JBHPBY010000202">
    <property type="protein sequence ID" value="MFC1851571.1"/>
    <property type="molecule type" value="Genomic_DNA"/>
</dbReference>
<dbReference type="InterPro" id="IPR018517">
    <property type="entry name" value="tRNA_hU_synthase_CS"/>
</dbReference>
<evidence type="ECO:0000256" key="12">
    <source>
        <dbReference type="PIRNR" id="PIRNR006621"/>
    </source>
</evidence>
<sequence length="334" mass="37861">MGWIISIKNRPKIKTMTLRDIVPPKSLILAPMAGYTTHYFRTMVRSMGATVTFTEMISAEGIYRRQQETLAYLKNIDSETNTVVQLFGGNPAIVAAAAAFIVDLGAKVIDINMGCPVKKVTKNGSGAWLMKNPLIAARMMALVKKEINVPLTIKIRAGWDEKHLNYLEIAKIAEDEGVEAITLHPRTRTQNYSTPARWDMIKQTVQSVSIPVIGNGDIITVHDALRMENETGCYALMIGREALRNPWIFNQFNEFKKSNNPPGKPSRQDIWELISSHLTQVIAEKGERKGIHFFRKFLARYLHGLYGVSKIRTQLFFIEEERVLRSLLQKFLLD</sequence>
<evidence type="ECO:0000256" key="11">
    <source>
        <dbReference type="ARBA" id="ARBA00048802"/>
    </source>
</evidence>
<protein>
    <recommendedName>
        <fullName evidence="12">tRNA-dihydrouridine synthase</fullName>
        <ecNumber evidence="12">1.3.1.-</ecNumber>
    </recommendedName>
</protein>
<dbReference type="NCBIfam" id="TIGR00737">
    <property type="entry name" value="nifR3_yhdG"/>
    <property type="match status" value="1"/>
</dbReference>
<dbReference type="InterPro" id="IPR001269">
    <property type="entry name" value="DUS_fam"/>
</dbReference>
<dbReference type="EC" id="1.3.1.-" evidence="12"/>
<keyword evidence="8" id="KW-0694">RNA-binding</keyword>
<keyword evidence="4 12" id="KW-0285">Flavoprotein</keyword>
<dbReference type="InterPro" id="IPR004652">
    <property type="entry name" value="DusB-like"/>
</dbReference>
<dbReference type="SUPFAM" id="SSF51395">
    <property type="entry name" value="FMN-linked oxidoreductases"/>
    <property type="match status" value="1"/>
</dbReference>
<name>A0ABV6YZF3_UNCC1</name>
<keyword evidence="7" id="KW-0521">NADP</keyword>
<comment type="function">
    <text evidence="2 12">Catalyzes the synthesis of 5,6-dihydrouridine (D), a modified base found in the D-loop of most tRNAs, via the reduction of the C5-C6 double bond in target uridines.</text>
</comment>
<reference evidence="14 15" key="1">
    <citation type="submission" date="2024-09" db="EMBL/GenBank/DDBJ databases">
        <title>Laminarin stimulates single cell rates of sulfate reduction while oxygen inhibits transcriptomic activity in coastal marine sediment.</title>
        <authorList>
            <person name="Lindsay M."/>
            <person name="Orcutt B."/>
            <person name="Emerson D."/>
            <person name="Stepanauskas R."/>
            <person name="D'Angelo T."/>
        </authorList>
    </citation>
    <scope>NUCLEOTIDE SEQUENCE [LARGE SCALE GENOMIC DNA]</scope>
    <source>
        <strain evidence="14">SAG AM-311-K15</strain>
    </source>
</reference>
<keyword evidence="9 12" id="KW-0560">Oxidoreductase</keyword>
<evidence type="ECO:0000259" key="13">
    <source>
        <dbReference type="Pfam" id="PF01207"/>
    </source>
</evidence>
<keyword evidence="3" id="KW-0820">tRNA-binding</keyword>